<keyword evidence="5 8" id="KW-0812">Transmembrane</keyword>
<dbReference type="EMBL" id="JBEPLU010000001">
    <property type="protein sequence ID" value="MET3525859.1"/>
    <property type="molecule type" value="Genomic_DNA"/>
</dbReference>
<feature type="transmembrane region" description="Helical" evidence="8">
    <location>
        <begin position="83"/>
        <end position="103"/>
    </location>
</feature>
<evidence type="ECO:0000256" key="6">
    <source>
        <dbReference type="ARBA" id="ARBA00022989"/>
    </source>
</evidence>
<keyword evidence="3" id="KW-0813">Transport</keyword>
<reference evidence="9 10" key="1">
    <citation type="submission" date="2024-06" db="EMBL/GenBank/DDBJ databases">
        <title>Genomic Encyclopedia of Type Strains, Phase IV (KMG-IV): sequencing the most valuable type-strain genomes for metagenomic binning, comparative biology and taxonomic classification.</title>
        <authorList>
            <person name="Goeker M."/>
        </authorList>
    </citation>
    <scope>NUCLEOTIDE SEQUENCE [LARGE SCALE GENOMIC DNA]</scope>
    <source>
        <strain evidence="9 10">DSM 17809</strain>
    </source>
</reference>
<evidence type="ECO:0000256" key="3">
    <source>
        <dbReference type="ARBA" id="ARBA00022448"/>
    </source>
</evidence>
<name>A0ABV2EFR2_9CAUL</name>
<feature type="transmembrane region" description="Helical" evidence="8">
    <location>
        <begin position="109"/>
        <end position="129"/>
    </location>
</feature>
<dbReference type="SUPFAM" id="SSF81345">
    <property type="entry name" value="ABC transporter involved in vitamin B12 uptake, BtuC"/>
    <property type="match status" value="1"/>
</dbReference>
<dbReference type="RefSeq" id="WP_354297237.1">
    <property type="nucleotide sequence ID" value="NZ_JBEPLU010000001.1"/>
</dbReference>
<comment type="similarity">
    <text evidence="2">Belongs to the binding-protein-dependent transport system permease family. FecCD subfamily.</text>
</comment>
<feature type="transmembrane region" description="Helical" evidence="8">
    <location>
        <begin position="229"/>
        <end position="259"/>
    </location>
</feature>
<feature type="transmembrane region" description="Helical" evidence="8">
    <location>
        <begin position="271"/>
        <end position="290"/>
    </location>
</feature>
<comment type="subcellular location">
    <subcellularLocation>
        <location evidence="1">Cell membrane</location>
        <topology evidence="1">Multi-pass membrane protein</topology>
    </subcellularLocation>
</comment>
<dbReference type="CDD" id="cd06550">
    <property type="entry name" value="TM_ABC_iron-siderophores_like"/>
    <property type="match status" value="1"/>
</dbReference>
<evidence type="ECO:0000256" key="8">
    <source>
        <dbReference type="SAM" id="Phobius"/>
    </source>
</evidence>
<organism evidence="9 10">
    <name type="scientific">Phenylobacterium koreense</name>
    <dbReference type="NCBI Taxonomy" id="266125"/>
    <lineage>
        <taxon>Bacteria</taxon>
        <taxon>Pseudomonadati</taxon>
        <taxon>Pseudomonadota</taxon>
        <taxon>Alphaproteobacteria</taxon>
        <taxon>Caulobacterales</taxon>
        <taxon>Caulobacteraceae</taxon>
        <taxon>Phenylobacterium</taxon>
    </lineage>
</organism>
<dbReference type="PANTHER" id="PTHR30472:SF25">
    <property type="entry name" value="ABC TRANSPORTER PERMEASE PROTEIN MJ0876-RELATED"/>
    <property type="match status" value="1"/>
</dbReference>
<evidence type="ECO:0000256" key="7">
    <source>
        <dbReference type="ARBA" id="ARBA00023136"/>
    </source>
</evidence>
<keyword evidence="10" id="KW-1185">Reference proteome</keyword>
<sequence length="326" mass="32942">MSRRTTTIAALTGLLVLLAAGGMMAGRVWTPFQNWFDPSDPRSAIILELRLPRTILGVAVGAALGMSGAAMQGYTRNPLADPGALGVSSMGALGAVLTLYLGAGASAPWVIASASMLGALIAVFLLLALSGQASSIVTFVLAGVILQTVAGAGVALALSLAPNPWAVNEIVNWLMGSLADRSLDDVRLALPFMVAGMAILLTTARGLDALTLGETGARSLGVDMTRMRWALALGVALTAGASVAVTGVIGFVGLIVPHLLRPLVGARPGGLLIPSAIGGAVLVLAADIAVRLTPAAAGEVKLGVAMAVLGGPFFFALLLSLRRRIA</sequence>
<keyword evidence="6 8" id="KW-1133">Transmembrane helix</keyword>
<comment type="caution">
    <text evidence="9">The sequence shown here is derived from an EMBL/GenBank/DDBJ whole genome shotgun (WGS) entry which is preliminary data.</text>
</comment>
<gene>
    <name evidence="9" type="ORF">ABID41_000954</name>
</gene>
<proteinExistence type="inferred from homology"/>
<dbReference type="InterPro" id="IPR000522">
    <property type="entry name" value="ABC_transptr_permease_BtuC"/>
</dbReference>
<accession>A0ABV2EFR2</accession>
<feature type="transmembrane region" description="Helical" evidence="8">
    <location>
        <begin position="302"/>
        <end position="321"/>
    </location>
</feature>
<evidence type="ECO:0000313" key="9">
    <source>
        <dbReference type="EMBL" id="MET3525859.1"/>
    </source>
</evidence>
<dbReference type="Gene3D" id="1.10.3470.10">
    <property type="entry name" value="ABC transporter involved in vitamin B12 uptake, BtuC"/>
    <property type="match status" value="1"/>
</dbReference>
<evidence type="ECO:0000256" key="2">
    <source>
        <dbReference type="ARBA" id="ARBA00007935"/>
    </source>
</evidence>
<feature type="transmembrane region" description="Helical" evidence="8">
    <location>
        <begin position="136"/>
        <end position="158"/>
    </location>
</feature>
<protein>
    <submittedName>
        <fullName evidence="9">Iron complex transport system permease protein</fullName>
    </submittedName>
</protein>
<evidence type="ECO:0000256" key="5">
    <source>
        <dbReference type="ARBA" id="ARBA00022692"/>
    </source>
</evidence>
<dbReference type="InterPro" id="IPR037294">
    <property type="entry name" value="ABC_BtuC-like"/>
</dbReference>
<evidence type="ECO:0000256" key="4">
    <source>
        <dbReference type="ARBA" id="ARBA00022475"/>
    </source>
</evidence>
<evidence type="ECO:0000256" key="1">
    <source>
        <dbReference type="ARBA" id="ARBA00004651"/>
    </source>
</evidence>
<dbReference type="Proteomes" id="UP001549110">
    <property type="component" value="Unassembled WGS sequence"/>
</dbReference>
<keyword evidence="7 8" id="KW-0472">Membrane</keyword>
<keyword evidence="4" id="KW-1003">Cell membrane</keyword>
<feature type="transmembrane region" description="Helical" evidence="8">
    <location>
        <begin position="49"/>
        <end position="71"/>
    </location>
</feature>
<dbReference type="PANTHER" id="PTHR30472">
    <property type="entry name" value="FERRIC ENTEROBACTIN TRANSPORT SYSTEM PERMEASE PROTEIN"/>
    <property type="match status" value="1"/>
</dbReference>
<evidence type="ECO:0000313" key="10">
    <source>
        <dbReference type="Proteomes" id="UP001549110"/>
    </source>
</evidence>
<dbReference type="Pfam" id="PF01032">
    <property type="entry name" value="FecCD"/>
    <property type="match status" value="1"/>
</dbReference>